<name>A0A7K1TG13_9BACT</name>
<dbReference type="EMBL" id="WQKZ01000003">
    <property type="protein sequence ID" value="MVN77337.1"/>
    <property type="molecule type" value="Genomic_DNA"/>
</dbReference>
<protein>
    <submittedName>
        <fullName evidence="1">Uncharacterized protein</fullName>
    </submittedName>
</protein>
<dbReference type="Proteomes" id="UP000441336">
    <property type="component" value="Unassembled WGS sequence"/>
</dbReference>
<gene>
    <name evidence="1" type="ORF">GO988_13460</name>
</gene>
<organism evidence="1 2">
    <name type="scientific">Hymenobacter ginkgonis</name>
    <dbReference type="NCBI Taxonomy" id="2682976"/>
    <lineage>
        <taxon>Bacteria</taxon>
        <taxon>Pseudomonadati</taxon>
        <taxon>Bacteroidota</taxon>
        <taxon>Cytophagia</taxon>
        <taxon>Cytophagales</taxon>
        <taxon>Hymenobacteraceae</taxon>
        <taxon>Hymenobacter</taxon>
    </lineage>
</organism>
<accession>A0A7K1TG13</accession>
<evidence type="ECO:0000313" key="2">
    <source>
        <dbReference type="Proteomes" id="UP000441336"/>
    </source>
</evidence>
<reference evidence="1 2" key="1">
    <citation type="submission" date="2019-12" db="EMBL/GenBank/DDBJ databases">
        <title>Hymenobacter sp. HMF4947 Genome sequencing and assembly.</title>
        <authorList>
            <person name="Kang H."/>
            <person name="Cha I."/>
            <person name="Kim H."/>
            <person name="Joh K."/>
        </authorList>
    </citation>
    <scope>NUCLEOTIDE SEQUENCE [LARGE SCALE GENOMIC DNA]</scope>
    <source>
        <strain evidence="1 2">HMF4947</strain>
    </source>
</reference>
<evidence type="ECO:0000313" key="1">
    <source>
        <dbReference type="EMBL" id="MVN77337.1"/>
    </source>
</evidence>
<proteinExistence type="predicted"/>
<keyword evidence="2" id="KW-1185">Reference proteome</keyword>
<sequence>MRPSSASLVLLGLLGLLLWGQCAFHLNESGSKTPAAPNLHLKTTVRVVSVDSLSTHGPELVYLSIGLRNQARQPLQVVSLDGALFFDKQRLGFNRHPVGRGVVVPGGAERVFAVAMRPYQADDTHQGTNFVLLRAAWQQRKLARHHSQVTVFYAYQPYPGTPEQANWRRRTVPLVR</sequence>
<dbReference type="AlphaFoldDB" id="A0A7K1TG13"/>
<dbReference type="RefSeq" id="WP_157566278.1">
    <property type="nucleotide sequence ID" value="NZ_WQKZ01000003.1"/>
</dbReference>
<comment type="caution">
    <text evidence="1">The sequence shown here is derived from an EMBL/GenBank/DDBJ whole genome shotgun (WGS) entry which is preliminary data.</text>
</comment>